<accession>A0A975R9Z6</accession>
<evidence type="ECO:0000313" key="3">
    <source>
        <dbReference type="Proteomes" id="UP000676649"/>
    </source>
</evidence>
<feature type="signal peptide" evidence="1">
    <location>
        <begin position="1"/>
        <end position="23"/>
    </location>
</feature>
<protein>
    <submittedName>
        <fullName evidence="2">DUF1566 domain-containing protein</fullName>
    </submittedName>
</protein>
<keyword evidence="1" id="KW-0732">Signal</keyword>
<reference evidence="2" key="1">
    <citation type="submission" date="2021-04" db="EMBL/GenBank/DDBJ databases">
        <title>Draft genome sequence data of methanotrophic Methylovulum sp. strain S1L and Methylomonas sp. strain S2AM isolated from boreal lake water columns.</title>
        <authorList>
            <person name="Rissanen A.J."/>
            <person name="Mangayil R."/>
            <person name="Svenning M.M."/>
            <person name="Khanongnuch R."/>
        </authorList>
    </citation>
    <scope>NUCLEOTIDE SEQUENCE</scope>
    <source>
        <strain evidence="2">S2AM</strain>
    </source>
</reference>
<keyword evidence="3" id="KW-1185">Reference proteome</keyword>
<gene>
    <name evidence="2" type="ORF">KEF85_05665</name>
</gene>
<proteinExistence type="predicted"/>
<evidence type="ECO:0000313" key="2">
    <source>
        <dbReference type="EMBL" id="QWF71945.1"/>
    </source>
</evidence>
<sequence length="266" mass="28813">MRPGRTLLAAGLVCGLISQDSQASLTPETVNGISLVYNSGSNTTWTQDANLLASLENNNGYSVMVNAIIAASNGVIHDTANNYDNGNYVLTAADFGSNGKVDWWAGQAFMHYLNTQNYGGSHLWALPSQPDESYDYYVTNSQLGELFYTELGGTAGNIMPSGPFANVQPYVYWSGLEYAAFPSIAWDFITLNGDQYNTSKINQLYVWPVSPGSIAAVPELNLNWLFMLGILVLSSPCLKNAHSAGFQLGMFVPNLLPSNKANKTKP</sequence>
<dbReference type="AlphaFoldDB" id="A0A975R9Z6"/>
<evidence type="ECO:0000256" key="1">
    <source>
        <dbReference type="SAM" id="SignalP"/>
    </source>
</evidence>
<dbReference type="Proteomes" id="UP000676649">
    <property type="component" value="Chromosome"/>
</dbReference>
<feature type="chain" id="PRO_5037869137" evidence="1">
    <location>
        <begin position="24"/>
        <end position="266"/>
    </location>
</feature>
<name>A0A975R9Z6_9GAMM</name>
<dbReference type="EMBL" id="CP073754">
    <property type="protein sequence ID" value="QWF71945.1"/>
    <property type="molecule type" value="Genomic_DNA"/>
</dbReference>
<dbReference type="RefSeq" id="WP_215583830.1">
    <property type="nucleotide sequence ID" value="NZ_CP073754.1"/>
</dbReference>
<organism evidence="2 3">
    <name type="scientific">Methylomonas paludis</name>
    <dbReference type="NCBI Taxonomy" id="1173101"/>
    <lineage>
        <taxon>Bacteria</taxon>
        <taxon>Pseudomonadati</taxon>
        <taxon>Pseudomonadota</taxon>
        <taxon>Gammaproteobacteria</taxon>
        <taxon>Methylococcales</taxon>
        <taxon>Methylococcaceae</taxon>
        <taxon>Methylomonas</taxon>
    </lineage>
</organism>
<dbReference type="KEGG" id="mpad:KEF85_05665"/>